<name>A0ABT6FS95_9FLAO</name>
<keyword evidence="3" id="KW-1185">Reference proteome</keyword>
<accession>A0ABT6FS95</accession>
<dbReference type="RefSeq" id="WP_277899946.1">
    <property type="nucleotide sequence ID" value="NZ_JAPMUA010000003.1"/>
</dbReference>
<sequence>MKNNKILWCLLLCTFLCSAQQKVTWEDLGAVNYSEKYFSAYDSYFLYPHFEKSVKALEGKRITISGYFLNIAPDEKIYILSKSPMASCFFCGMAGPETAIELHFTFKPKFATDELVTISGILKLNADDVEHFNYILTDCKGAIVQ</sequence>
<keyword evidence="1" id="KW-0732">Signal</keyword>
<dbReference type="EMBL" id="JAPMUA010000003">
    <property type="protein sequence ID" value="MDG3586142.1"/>
    <property type="molecule type" value="Genomic_DNA"/>
</dbReference>
<feature type="signal peptide" evidence="1">
    <location>
        <begin position="1"/>
        <end position="19"/>
    </location>
</feature>
<feature type="chain" id="PRO_5045289378" description="DUF3299 domain-containing protein" evidence="1">
    <location>
        <begin position="20"/>
        <end position="145"/>
    </location>
</feature>
<dbReference type="Proteomes" id="UP001153642">
    <property type="component" value="Unassembled WGS sequence"/>
</dbReference>
<organism evidence="2 3">
    <name type="scientific">Galbibacter pacificus</name>
    <dbReference type="NCBI Taxonomy" id="2996052"/>
    <lineage>
        <taxon>Bacteria</taxon>
        <taxon>Pseudomonadati</taxon>
        <taxon>Bacteroidota</taxon>
        <taxon>Flavobacteriia</taxon>
        <taxon>Flavobacteriales</taxon>
        <taxon>Flavobacteriaceae</taxon>
        <taxon>Galbibacter</taxon>
    </lineage>
</organism>
<reference evidence="2" key="1">
    <citation type="submission" date="2022-11" db="EMBL/GenBank/DDBJ databases">
        <title>High-quality draft genome sequence of Galbibacter sp. strain CMA-7.</title>
        <authorList>
            <person name="Wei L."/>
            <person name="Dong C."/>
            <person name="Shao Z."/>
        </authorList>
    </citation>
    <scope>NUCLEOTIDE SEQUENCE</scope>
    <source>
        <strain evidence="2">CMA-7</strain>
    </source>
</reference>
<gene>
    <name evidence="2" type="ORF">OSR52_09700</name>
</gene>
<protein>
    <recommendedName>
        <fullName evidence="4">DUF3299 domain-containing protein</fullName>
    </recommendedName>
</protein>
<evidence type="ECO:0008006" key="4">
    <source>
        <dbReference type="Google" id="ProtNLM"/>
    </source>
</evidence>
<proteinExistence type="predicted"/>
<evidence type="ECO:0000256" key="1">
    <source>
        <dbReference type="SAM" id="SignalP"/>
    </source>
</evidence>
<comment type="caution">
    <text evidence="2">The sequence shown here is derived from an EMBL/GenBank/DDBJ whole genome shotgun (WGS) entry which is preliminary data.</text>
</comment>
<evidence type="ECO:0000313" key="2">
    <source>
        <dbReference type="EMBL" id="MDG3586142.1"/>
    </source>
</evidence>
<evidence type="ECO:0000313" key="3">
    <source>
        <dbReference type="Proteomes" id="UP001153642"/>
    </source>
</evidence>